<evidence type="ECO:0000313" key="1">
    <source>
        <dbReference type="EMBL" id="PIS15671.1"/>
    </source>
</evidence>
<dbReference type="Proteomes" id="UP000231198">
    <property type="component" value="Unassembled WGS sequence"/>
</dbReference>
<name>A0A2H0WST7_9BACT</name>
<gene>
    <name evidence="1" type="ORF">COT62_02470</name>
</gene>
<comment type="caution">
    <text evidence="1">The sequence shown here is derived from an EMBL/GenBank/DDBJ whole genome shotgun (WGS) entry which is preliminary data.</text>
</comment>
<evidence type="ECO:0000313" key="2">
    <source>
        <dbReference type="Proteomes" id="UP000231198"/>
    </source>
</evidence>
<proteinExistence type="predicted"/>
<sequence>MSFTEGVFPGGFQKRYLNSSAFRVVLPRYREAEQGWGRYNSHSSRYNELFRTVLAPETLFTLAEEIKSRKGGLIGMDLCGQGDFLAELGATKGISVCLRHYFKRCALPSDVLDKVDANLLENQTWDILDQWVSLNGNPDLIVCAPGGAVEALLDWGAFDDDTGRFKHSRATFFWLLKKMTALLSQDGTLLFELQRGNTRYWLSNTRIFNHLPGDIAVSVNAAVGVLRVTKIPKSTNPDIVERKSVRVLRASNL</sequence>
<reference evidence="2" key="1">
    <citation type="submission" date="2017-09" db="EMBL/GenBank/DDBJ databases">
        <title>Depth-based differentiation of microbial function through sediment-hosted aquifers and enrichment of novel symbionts in the deep terrestrial subsurface.</title>
        <authorList>
            <person name="Probst A.J."/>
            <person name="Ladd B."/>
            <person name="Jarett J.K."/>
            <person name="Geller-Mcgrath D.E."/>
            <person name="Sieber C.M.K."/>
            <person name="Emerson J.B."/>
            <person name="Anantharaman K."/>
            <person name="Thomas B.C."/>
            <person name="Malmstrom R."/>
            <person name="Stieglmeier M."/>
            <person name="Klingl A."/>
            <person name="Woyke T."/>
            <person name="Ryan C.M."/>
            <person name="Banfield J.F."/>
        </authorList>
    </citation>
    <scope>NUCLEOTIDE SEQUENCE [LARGE SCALE GENOMIC DNA]</scope>
</reference>
<dbReference type="AlphaFoldDB" id="A0A2H0WST7"/>
<protein>
    <submittedName>
        <fullName evidence="1">Uncharacterized protein</fullName>
    </submittedName>
</protein>
<accession>A0A2H0WST7</accession>
<dbReference type="EMBL" id="PEZG01000056">
    <property type="protein sequence ID" value="PIS15671.1"/>
    <property type="molecule type" value="Genomic_DNA"/>
</dbReference>
<organism evidence="1 2">
    <name type="scientific">Candidatus Roizmanbacteria bacterium CG09_land_8_20_14_0_10_41_9</name>
    <dbReference type="NCBI Taxonomy" id="1974850"/>
    <lineage>
        <taxon>Bacteria</taxon>
        <taxon>Candidatus Roizmaniibacteriota</taxon>
    </lineage>
</organism>